<keyword evidence="2" id="KW-1185">Reference proteome</keyword>
<comment type="caution">
    <text evidence="1">The sequence shown here is derived from an EMBL/GenBank/DDBJ whole genome shotgun (WGS) entry which is preliminary data.</text>
</comment>
<gene>
    <name evidence="1" type="ORF">GCM10009787_59730</name>
</gene>
<dbReference type="InterPro" id="IPR032710">
    <property type="entry name" value="NTF2-like_dom_sf"/>
</dbReference>
<dbReference type="Gene3D" id="3.10.450.50">
    <property type="match status" value="1"/>
</dbReference>
<reference evidence="1 2" key="1">
    <citation type="journal article" date="2019" name="Int. J. Syst. Evol. Microbiol.">
        <title>The Global Catalogue of Microorganisms (GCM) 10K type strain sequencing project: providing services to taxonomists for standard genome sequencing and annotation.</title>
        <authorList>
            <consortium name="The Broad Institute Genomics Platform"/>
            <consortium name="The Broad Institute Genome Sequencing Center for Infectious Disease"/>
            <person name="Wu L."/>
            <person name="Ma J."/>
        </authorList>
    </citation>
    <scope>NUCLEOTIDE SEQUENCE [LARGE SCALE GENOMIC DNA]</scope>
    <source>
        <strain evidence="1 2">JCM 14924</strain>
    </source>
</reference>
<dbReference type="Proteomes" id="UP001501391">
    <property type="component" value="Unassembled WGS sequence"/>
</dbReference>
<dbReference type="EMBL" id="BAAAOQ010000022">
    <property type="protein sequence ID" value="GAA2202092.1"/>
    <property type="molecule type" value="Genomic_DNA"/>
</dbReference>
<accession>A0ABN3BYS1</accession>
<protein>
    <submittedName>
        <fullName evidence="1">Nuclear transport factor 2 family protein</fullName>
    </submittedName>
</protein>
<organism evidence="1 2">
    <name type="scientific">Streptomyces bangladeshensis</name>
    <dbReference type="NCBI Taxonomy" id="295352"/>
    <lineage>
        <taxon>Bacteria</taxon>
        <taxon>Bacillati</taxon>
        <taxon>Actinomycetota</taxon>
        <taxon>Actinomycetes</taxon>
        <taxon>Kitasatosporales</taxon>
        <taxon>Streptomycetaceae</taxon>
        <taxon>Streptomyces</taxon>
    </lineage>
</organism>
<dbReference type="RefSeq" id="WP_086701242.1">
    <property type="nucleotide sequence ID" value="NZ_BAAAOQ010000022.1"/>
</dbReference>
<dbReference type="SUPFAM" id="SSF54427">
    <property type="entry name" value="NTF2-like"/>
    <property type="match status" value="1"/>
</dbReference>
<proteinExistence type="predicted"/>
<evidence type="ECO:0000313" key="2">
    <source>
        <dbReference type="Proteomes" id="UP001501391"/>
    </source>
</evidence>
<evidence type="ECO:0000313" key="1">
    <source>
        <dbReference type="EMBL" id="GAA2202092.1"/>
    </source>
</evidence>
<name>A0ABN3BYS1_9ACTN</name>
<sequence length="143" mass="15701">MTGTSTVQNLPFAQLVDAYLLFWNADTAEERDRAAETAFADGVAYRAPIGLLDGTEALTDFRERFVGHMDRAAFRLRGRPQTHHARARLAWEIVTGDGDSFAEGTDILDLGEDGRIRSVTVFLDRAPEGFDPETAAHEPHAAA</sequence>